<protein>
    <submittedName>
        <fullName evidence="2">Uncharacterized protein</fullName>
    </submittedName>
</protein>
<proteinExistence type="predicted"/>
<organism evidence="2 3">
    <name type="scientific">Helianthus annuus</name>
    <name type="common">Common sunflower</name>
    <dbReference type="NCBI Taxonomy" id="4232"/>
    <lineage>
        <taxon>Eukaryota</taxon>
        <taxon>Viridiplantae</taxon>
        <taxon>Streptophyta</taxon>
        <taxon>Embryophyta</taxon>
        <taxon>Tracheophyta</taxon>
        <taxon>Spermatophyta</taxon>
        <taxon>Magnoliopsida</taxon>
        <taxon>eudicotyledons</taxon>
        <taxon>Gunneridae</taxon>
        <taxon>Pentapetalae</taxon>
        <taxon>asterids</taxon>
        <taxon>campanulids</taxon>
        <taxon>Asterales</taxon>
        <taxon>Asteraceae</taxon>
        <taxon>Asteroideae</taxon>
        <taxon>Heliantheae alliance</taxon>
        <taxon>Heliantheae</taxon>
        <taxon>Helianthus</taxon>
    </lineage>
</organism>
<keyword evidence="1" id="KW-1133">Transmembrane helix</keyword>
<name>A0A251UID0_HELAN</name>
<dbReference type="Proteomes" id="UP000215914">
    <property type="component" value="Chromosome 6"/>
</dbReference>
<evidence type="ECO:0000313" key="2">
    <source>
        <dbReference type="EMBL" id="OTG23078.1"/>
    </source>
</evidence>
<gene>
    <name evidence="2" type="ORF">HannXRQ_Chr06g0178431</name>
</gene>
<keyword evidence="3" id="KW-1185">Reference proteome</keyword>
<evidence type="ECO:0000256" key="1">
    <source>
        <dbReference type="SAM" id="Phobius"/>
    </source>
</evidence>
<keyword evidence="1" id="KW-0472">Membrane</keyword>
<reference evidence="3" key="1">
    <citation type="journal article" date="2017" name="Nature">
        <title>The sunflower genome provides insights into oil metabolism, flowering and Asterid evolution.</title>
        <authorList>
            <person name="Badouin H."/>
            <person name="Gouzy J."/>
            <person name="Grassa C.J."/>
            <person name="Murat F."/>
            <person name="Staton S.E."/>
            <person name="Cottret L."/>
            <person name="Lelandais-Briere C."/>
            <person name="Owens G.L."/>
            <person name="Carrere S."/>
            <person name="Mayjonade B."/>
            <person name="Legrand L."/>
            <person name="Gill N."/>
            <person name="Kane N.C."/>
            <person name="Bowers J.E."/>
            <person name="Hubner S."/>
            <person name="Bellec A."/>
            <person name="Berard A."/>
            <person name="Berges H."/>
            <person name="Blanchet N."/>
            <person name="Boniface M.C."/>
            <person name="Brunel D."/>
            <person name="Catrice O."/>
            <person name="Chaidir N."/>
            <person name="Claudel C."/>
            <person name="Donnadieu C."/>
            <person name="Faraut T."/>
            <person name="Fievet G."/>
            <person name="Helmstetter N."/>
            <person name="King M."/>
            <person name="Knapp S.J."/>
            <person name="Lai Z."/>
            <person name="Le Paslier M.C."/>
            <person name="Lippi Y."/>
            <person name="Lorenzon L."/>
            <person name="Mandel J.R."/>
            <person name="Marage G."/>
            <person name="Marchand G."/>
            <person name="Marquand E."/>
            <person name="Bret-Mestries E."/>
            <person name="Morien E."/>
            <person name="Nambeesan S."/>
            <person name="Nguyen T."/>
            <person name="Pegot-Espagnet P."/>
            <person name="Pouilly N."/>
            <person name="Raftis F."/>
            <person name="Sallet E."/>
            <person name="Schiex T."/>
            <person name="Thomas J."/>
            <person name="Vandecasteele C."/>
            <person name="Vares D."/>
            <person name="Vear F."/>
            <person name="Vautrin S."/>
            <person name="Crespi M."/>
            <person name="Mangin B."/>
            <person name="Burke J.M."/>
            <person name="Salse J."/>
            <person name="Munos S."/>
            <person name="Vincourt P."/>
            <person name="Rieseberg L.H."/>
            <person name="Langlade N.B."/>
        </authorList>
    </citation>
    <scope>NUCLEOTIDE SEQUENCE [LARGE SCALE GENOMIC DNA]</scope>
    <source>
        <strain evidence="3">cv. SF193</strain>
    </source>
</reference>
<evidence type="ECO:0000313" key="3">
    <source>
        <dbReference type="Proteomes" id="UP000215914"/>
    </source>
</evidence>
<feature type="transmembrane region" description="Helical" evidence="1">
    <location>
        <begin position="41"/>
        <end position="58"/>
    </location>
</feature>
<dbReference type="EMBL" id="CM007895">
    <property type="protein sequence ID" value="OTG23078.1"/>
    <property type="molecule type" value="Genomic_DNA"/>
</dbReference>
<keyword evidence="1" id="KW-0812">Transmembrane</keyword>
<dbReference type="InParanoid" id="A0A251UID0"/>
<dbReference type="AlphaFoldDB" id="A0A251UID0"/>
<sequence length="67" mass="8044">MKHIFKVPMVPGFVKVIHDASSSYLMDGQKLLQIMVRRTQILYFLTLLLITKFEIFHFKVRLTMIWM</sequence>
<accession>A0A251UID0</accession>